<dbReference type="OrthoDB" id="799846at2"/>
<accession>H1Y6D1</accession>
<dbReference type="AlphaFoldDB" id="H1Y6D1"/>
<reference evidence="1" key="1">
    <citation type="submission" date="2011-09" db="EMBL/GenBank/DDBJ databases">
        <title>The permanent draft genome of Mucilaginibacter paludis DSM 18603.</title>
        <authorList>
            <consortium name="US DOE Joint Genome Institute (JGI-PGF)"/>
            <person name="Lucas S."/>
            <person name="Han J."/>
            <person name="Lapidus A."/>
            <person name="Bruce D."/>
            <person name="Goodwin L."/>
            <person name="Pitluck S."/>
            <person name="Peters L."/>
            <person name="Kyrpides N."/>
            <person name="Mavromatis K."/>
            <person name="Ivanova N."/>
            <person name="Mikhailova N."/>
            <person name="Held B."/>
            <person name="Detter J.C."/>
            <person name="Tapia R."/>
            <person name="Han C."/>
            <person name="Land M."/>
            <person name="Hauser L."/>
            <person name="Markowitz V."/>
            <person name="Cheng J.-F."/>
            <person name="Hugenholtz P."/>
            <person name="Woyke T."/>
            <person name="Wu D."/>
            <person name="Tindall B."/>
            <person name="Brambilla E."/>
            <person name="Klenk H.-P."/>
            <person name="Eisen J.A."/>
        </authorList>
    </citation>
    <scope>NUCLEOTIDE SEQUENCE [LARGE SCALE GENOMIC DNA]</scope>
    <source>
        <strain evidence="1">DSM 18603</strain>
    </source>
</reference>
<dbReference type="STRING" id="714943.Mucpa_0698"/>
<evidence type="ECO:0000313" key="1">
    <source>
        <dbReference type="EMBL" id="EHQ24879.1"/>
    </source>
</evidence>
<dbReference type="RefSeq" id="WP_008504471.1">
    <property type="nucleotide sequence ID" value="NZ_CM001403.1"/>
</dbReference>
<dbReference type="EMBL" id="CM001403">
    <property type="protein sequence ID" value="EHQ24879.1"/>
    <property type="molecule type" value="Genomic_DNA"/>
</dbReference>
<proteinExistence type="predicted"/>
<keyword evidence="2" id="KW-1185">Reference proteome</keyword>
<sequence length="118" mass="13449">MKTLALPPYNSFTHKKNKRPEKKVQPVLAVKQKIVSKSKSAVRWFNAEAPENLSVKESVIRAAFVITLPMLSAIDWTYGTHLLYFIAPAIFYLEVTAFTMNCPIKALFSHDSHPPRFE</sequence>
<evidence type="ECO:0008006" key="3">
    <source>
        <dbReference type="Google" id="ProtNLM"/>
    </source>
</evidence>
<dbReference type="Proteomes" id="UP000002774">
    <property type="component" value="Chromosome"/>
</dbReference>
<gene>
    <name evidence="1" type="ORF">Mucpa_0698</name>
</gene>
<protein>
    <recommendedName>
        <fullName evidence="3">DUF2892 domain-containing protein</fullName>
    </recommendedName>
</protein>
<evidence type="ECO:0000313" key="2">
    <source>
        <dbReference type="Proteomes" id="UP000002774"/>
    </source>
</evidence>
<organism evidence="1 2">
    <name type="scientific">Mucilaginibacter paludis DSM 18603</name>
    <dbReference type="NCBI Taxonomy" id="714943"/>
    <lineage>
        <taxon>Bacteria</taxon>
        <taxon>Pseudomonadati</taxon>
        <taxon>Bacteroidota</taxon>
        <taxon>Sphingobacteriia</taxon>
        <taxon>Sphingobacteriales</taxon>
        <taxon>Sphingobacteriaceae</taxon>
        <taxon>Mucilaginibacter</taxon>
    </lineage>
</organism>
<name>H1Y6D1_9SPHI</name>
<dbReference type="HOGENOM" id="CLU_2070473_0_0_10"/>